<comment type="domain">
    <text evidence="7">The N-terminal region contains the highly conserved SGGXDS motif, predicted to be a P-loop motif involved in ATP binding.</text>
</comment>
<dbReference type="InterPro" id="IPR011063">
    <property type="entry name" value="TilS/TtcA_N"/>
</dbReference>
<dbReference type="HOGENOM" id="CLU_018869_2_1_4"/>
<dbReference type="EC" id="6.3.4.19" evidence="7"/>
<comment type="function">
    <text evidence="7">Ligates lysine onto the cytidine present at position 34 of the AUA codon-specific tRNA(Ile) that contains the anticodon CAU, in an ATP-dependent manner. Cytidine is converted to lysidine, thus changing the amino acid specificity of the tRNA from methionine to isoleucine.</text>
</comment>
<dbReference type="Proteomes" id="UP000002482">
    <property type="component" value="Chromosome"/>
</dbReference>
<keyword evidence="3 7" id="KW-0819">tRNA processing</keyword>
<proteinExistence type="inferred from homology"/>
<dbReference type="SUPFAM" id="SSF52402">
    <property type="entry name" value="Adenine nucleotide alpha hydrolases-like"/>
    <property type="match status" value="1"/>
</dbReference>
<dbReference type="GO" id="GO:0005737">
    <property type="term" value="C:cytoplasm"/>
    <property type="evidence" value="ECO:0007669"/>
    <property type="project" value="UniProtKB-SubCell"/>
</dbReference>
<dbReference type="KEGG" id="aaa:Acav_2807"/>
<reference evidence="11" key="1">
    <citation type="submission" date="2011-02" db="EMBL/GenBank/DDBJ databases">
        <title>Complete sequence of Acidovorax avenae subsp. avenae ATCC 19860.</title>
        <authorList>
            <consortium name="US DOE Joint Genome Institute"/>
            <person name="Lucas S."/>
            <person name="Copeland A."/>
            <person name="Lapidus A."/>
            <person name="Cheng J.-F."/>
            <person name="Goodwin L."/>
            <person name="Pitluck S."/>
            <person name="Chertkov O."/>
            <person name="Held B."/>
            <person name="Detter J.C."/>
            <person name="Han C."/>
            <person name="Tapia R."/>
            <person name="Land M."/>
            <person name="Hauser L."/>
            <person name="Kyrpides N."/>
            <person name="Ivanova N."/>
            <person name="Ovchinnikova G."/>
            <person name="Pagani I."/>
            <person name="Gordon S."/>
            <person name="Woyke T."/>
        </authorList>
    </citation>
    <scope>NUCLEOTIDE SEQUENCE</scope>
    <source>
        <strain evidence="11">ATCC 19860</strain>
    </source>
</reference>
<dbReference type="Pfam" id="PF01171">
    <property type="entry name" value="ATP_bind_3"/>
    <property type="match status" value="2"/>
</dbReference>
<keyword evidence="2 7" id="KW-0436">Ligase</keyword>
<comment type="catalytic activity">
    <reaction evidence="6 7">
        <text>cytidine(34) in tRNA(Ile2) + L-lysine + ATP = lysidine(34) in tRNA(Ile2) + AMP + diphosphate + H(+)</text>
        <dbReference type="Rhea" id="RHEA:43744"/>
        <dbReference type="Rhea" id="RHEA-COMP:10625"/>
        <dbReference type="Rhea" id="RHEA-COMP:10670"/>
        <dbReference type="ChEBI" id="CHEBI:15378"/>
        <dbReference type="ChEBI" id="CHEBI:30616"/>
        <dbReference type="ChEBI" id="CHEBI:32551"/>
        <dbReference type="ChEBI" id="CHEBI:33019"/>
        <dbReference type="ChEBI" id="CHEBI:82748"/>
        <dbReference type="ChEBI" id="CHEBI:83665"/>
        <dbReference type="ChEBI" id="CHEBI:456215"/>
        <dbReference type="EC" id="6.3.4.19"/>
    </reaction>
</comment>
<keyword evidence="4 7" id="KW-0547">Nucleotide-binding</keyword>
<evidence type="ECO:0000256" key="6">
    <source>
        <dbReference type="ARBA" id="ARBA00048539"/>
    </source>
</evidence>
<keyword evidence="12" id="KW-1185">Reference proteome</keyword>
<feature type="domain" description="tRNA(Ile)-lysidine/2-thiocytidine synthase N-terminal" evidence="9">
    <location>
        <begin position="19"/>
        <end position="110"/>
    </location>
</feature>
<protein>
    <recommendedName>
        <fullName evidence="7">tRNA(Ile)-lysidine synthase</fullName>
        <ecNumber evidence="7">6.3.4.19</ecNumber>
    </recommendedName>
    <alternativeName>
        <fullName evidence="7">tRNA(Ile)-2-lysyl-cytidine synthase</fullName>
    </alternativeName>
    <alternativeName>
        <fullName evidence="7">tRNA(Ile)-lysidine synthetase</fullName>
    </alternativeName>
</protein>
<evidence type="ECO:0000256" key="5">
    <source>
        <dbReference type="ARBA" id="ARBA00022840"/>
    </source>
</evidence>
<feature type="region of interest" description="Disordered" evidence="8">
    <location>
        <begin position="115"/>
        <end position="141"/>
    </location>
</feature>
<evidence type="ECO:0000256" key="1">
    <source>
        <dbReference type="ARBA" id="ARBA00022490"/>
    </source>
</evidence>
<organism evidence="11 12">
    <name type="scientific">Paracidovorax avenae (strain ATCC 19860 / DSM 7227 / CCUG 15838 / JCM 20985 / LMG 2117 / NCPPB 1011)</name>
    <name type="common">Acidovorax avenae</name>
    <dbReference type="NCBI Taxonomy" id="643561"/>
    <lineage>
        <taxon>Bacteria</taxon>
        <taxon>Pseudomonadati</taxon>
        <taxon>Pseudomonadota</taxon>
        <taxon>Betaproteobacteria</taxon>
        <taxon>Burkholderiales</taxon>
        <taxon>Comamonadaceae</taxon>
        <taxon>Paracidovorax</taxon>
    </lineage>
</organism>
<dbReference type="Gene3D" id="1.20.59.20">
    <property type="match status" value="1"/>
</dbReference>
<evidence type="ECO:0000313" key="11">
    <source>
        <dbReference type="EMBL" id="ADX46713.1"/>
    </source>
</evidence>
<evidence type="ECO:0000256" key="4">
    <source>
        <dbReference type="ARBA" id="ARBA00022741"/>
    </source>
</evidence>
<dbReference type="InterPro" id="IPR012795">
    <property type="entry name" value="tRNA_Ile_lys_synt_N"/>
</dbReference>
<evidence type="ECO:0000259" key="9">
    <source>
        <dbReference type="Pfam" id="PF01171"/>
    </source>
</evidence>
<evidence type="ECO:0000256" key="8">
    <source>
        <dbReference type="SAM" id="MobiDB-lite"/>
    </source>
</evidence>
<comment type="subcellular location">
    <subcellularLocation>
        <location evidence="7">Cytoplasm</location>
    </subcellularLocation>
</comment>
<dbReference type="Pfam" id="PF09179">
    <property type="entry name" value="TilS"/>
    <property type="match status" value="1"/>
</dbReference>
<keyword evidence="5 7" id="KW-0067">ATP-binding</keyword>
<dbReference type="InterPro" id="IPR015262">
    <property type="entry name" value="tRNA_Ile_lys_synt_subst-bd"/>
</dbReference>
<dbReference type="CDD" id="cd01992">
    <property type="entry name" value="TilS_N"/>
    <property type="match status" value="1"/>
</dbReference>
<dbReference type="GO" id="GO:0005524">
    <property type="term" value="F:ATP binding"/>
    <property type="evidence" value="ECO:0007669"/>
    <property type="project" value="UniProtKB-UniRule"/>
</dbReference>
<accession>F0Q404</accession>
<name>F0Q404_PARA1</name>
<dbReference type="OrthoDB" id="9807403at2"/>
<dbReference type="SUPFAM" id="SSF82829">
    <property type="entry name" value="MesJ substrate recognition domain-like"/>
    <property type="match status" value="1"/>
</dbReference>
<gene>
    <name evidence="7" type="primary">tilS</name>
    <name evidence="11" type="ordered locus">Acav_2807</name>
</gene>
<dbReference type="GeneID" id="34239136"/>
<dbReference type="InterPro" id="IPR012094">
    <property type="entry name" value="tRNA_Ile_lys_synt"/>
</dbReference>
<dbReference type="Gene3D" id="3.40.50.620">
    <property type="entry name" value="HUPs"/>
    <property type="match status" value="1"/>
</dbReference>
<feature type="domain" description="tRNA(Ile)-lysidine/2-thiocytidine synthase N-terminal" evidence="9">
    <location>
        <begin position="149"/>
        <end position="232"/>
    </location>
</feature>
<keyword evidence="1 7" id="KW-0963">Cytoplasm</keyword>
<evidence type="ECO:0000313" key="12">
    <source>
        <dbReference type="Proteomes" id="UP000002482"/>
    </source>
</evidence>
<dbReference type="InterPro" id="IPR014729">
    <property type="entry name" value="Rossmann-like_a/b/a_fold"/>
</dbReference>
<dbReference type="GO" id="GO:0006400">
    <property type="term" value="P:tRNA modification"/>
    <property type="evidence" value="ECO:0007669"/>
    <property type="project" value="UniProtKB-UniRule"/>
</dbReference>
<dbReference type="PANTHER" id="PTHR43033:SF1">
    <property type="entry name" value="TRNA(ILE)-LYSIDINE SYNTHASE-RELATED"/>
    <property type="match status" value="1"/>
</dbReference>
<evidence type="ECO:0000256" key="7">
    <source>
        <dbReference type="HAMAP-Rule" id="MF_01161"/>
    </source>
</evidence>
<feature type="binding site" evidence="7">
    <location>
        <begin position="23"/>
        <end position="28"/>
    </location>
    <ligand>
        <name>ATP</name>
        <dbReference type="ChEBI" id="CHEBI:30616"/>
    </ligand>
</feature>
<sequence>MTRAFDAAMDRFRPALPLGVALSGGADSTALLHACAARWPGQVHALHVHHGLQVAADGFEAHCRALCERLDVPLRVARVDARHAAGESPEDAARRHRYEALRTLAEGEGVVAVVERSPDSGSGSDSGQGGSRDGKEGGNSMTEVQPALASIALAQHADDQVETVLLALSRGAGVAGLAAMPAFWRRGGMDWHRPLLDVAAADIRTWLTARGEGWVEDPTNADERYTRNRIRARLLPALEAAFPQFRDTFARSASHAAEAAVLLRELAEADLQAIGQPPRIAALRALGRERQANALRHWLRTAHATTPTAAQLGELLDQVAACATRGHRIRIKVGRGFVERQGDELGWYN</sequence>
<dbReference type="RefSeq" id="WP_013595207.1">
    <property type="nucleotide sequence ID" value="NC_015138.1"/>
</dbReference>
<dbReference type="AlphaFoldDB" id="F0Q404"/>
<evidence type="ECO:0000256" key="2">
    <source>
        <dbReference type="ARBA" id="ARBA00022598"/>
    </source>
</evidence>
<evidence type="ECO:0000256" key="3">
    <source>
        <dbReference type="ARBA" id="ARBA00022694"/>
    </source>
</evidence>
<dbReference type="PANTHER" id="PTHR43033">
    <property type="entry name" value="TRNA(ILE)-LYSIDINE SYNTHASE-RELATED"/>
    <property type="match status" value="1"/>
</dbReference>
<evidence type="ECO:0000259" key="10">
    <source>
        <dbReference type="Pfam" id="PF09179"/>
    </source>
</evidence>
<feature type="domain" description="tRNA(Ile)-lysidine synthase substrate-binding" evidence="10">
    <location>
        <begin position="280"/>
        <end position="341"/>
    </location>
</feature>
<dbReference type="HAMAP" id="MF_01161">
    <property type="entry name" value="tRNA_Ile_lys_synt"/>
    <property type="match status" value="1"/>
</dbReference>
<comment type="similarity">
    <text evidence="7">Belongs to the tRNA(Ile)-lysidine synthase family.</text>
</comment>
<dbReference type="GO" id="GO:0032267">
    <property type="term" value="F:tRNA(Ile)-lysidine synthase activity"/>
    <property type="evidence" value="ECO:0007669"/>
    <property type="project" value="UniProtKB-EC"/>
</dbReference>
<dbReference type="EMBL" id="CP002521">
    <property type="protein sequence ID" value="ADX46713.1"/>
    <property type="molecule type" value="Genomic_DNA"/>
</dbReference>